<keyword evidence="2" id="KW-1185">Reference proteome</keyword>
<reference evidence="3" key="2">
    <citation type="submission" date="2023-11" db="UniProtKB">
        <authorList>
            <consortium name="WormBaseParasite"/>
        </authorList>
    </citation>
    <scope>IDENTIFICATION</scope>
</reference>
<feature type="region of interest" description="Disordered" evidence="1">
    <location>
        <begin position="282"/>
        <end position="304"/>
    </location>
</feature>
<protein>
    <submittedName>
        <fullName evidence="3">Uncharacterized protein</fullName>
    </submittedName>
</protein>
<feature type="compositionally biased region" description="Polar residues" evidence="1">
    <location>
        <begin position="579"/>
        <end position="589"/>
    </location>
</feature>
<sequence length="1426" mass="163034">MHSFDHTTNFPNVISDLKSLNQAWCTANLLKQRRKSLYVYQMIDKWMQRWLKSEVCNEINLKKSYQERRIKELPDDDEFKIKVIKKGRKSAQGRALSANAPLPLKQQKRKEKLIRKALESLPNIVVSQDTVTPSDGISSTSTSLNQLSTSIFTDNNEKFSGVNYKNLEKYKEIFGYVKKHSPSSSDHPEENVGPFDSNEVFSFRTKTSLSDSSMQSVDRKISNTPEKSETNILNNTRDAGSWASRQIRIHSFETNQSESSQTTTSGKRTVITIKRTRFFLPSQNDNSLTSPIKHQHPLKSNTNVTVCPGNDSSSMTDSQKYVSNSVSTKMLPLSNNEISCIFDSSSRINKYNDLEILKGTKLGRDELRHHELQHDIQRSVQKCSYNTKALCHGENSDNISDSITKVSKKSCRNKALKNINSSEKSTHLLWSDNSLLGDSYDTQDPKTITDKTNRITTSSPVLQTAQVGFTKAFSTSPTNFSYATENCTKKQIFKQNNDAALKRLYEKLTRVRKRYWSRLRESPINFRKYTCRNVPSSRCNLPSYSQDRNSMKSTVLSHNNNKVSGLYKSMSPPRKVKKSQYNNNSFDNTNSEKSKGTCTAESATLGHQTNSMSSTSLDGQCLSNPKNISEQNSEKLNDHASDRLEITAGGAEIPLVNIEDLTSSTLSEDFIKNHYFCIPQPADDTSDTFRFSVLSEFLHSTSDELIAYKQKPRPGLATGHKRIQNLENNEEDKATQENTVTQIAELKSNETAKEYEADSLEAVDSLPTSFQEIKAYDSPQPELESTVEPKIIKWESHRSFHRSRYEYQRPFRYHLQSVLTRSAAIKTSRRTRVVSSTKLSTVSSQLTNKKSARKSGTSKPRSLSHDKGRKARRMDKSTRRQPAITSLSSKQSNVKSTGKRSGRIRTKHRRYLQKNKSPRKVKRNQVKQPEKAMQPLKKLQRKSNVNLVRKTCGSLISQSDIENSYQKLNKFNSDMNRLYKIRQHMENSKTKPSNFTQTRKTKLKDKSNSDKRKAYQSESGHNNYDNTYDCQSTEITTKEKTIPSTQCFKLYKHTASKKGKSEEIGHSSSQAQNQPHNRKRNKSQQKSMNKQVKNKKQNNYKLLTEANVNQRDGDKVNNTGCFNERFVQMKNQFGFTAYLTVIPYEIDEIVLPFRANNKIHCKLKQIYSFLGGLDKKLLEDMPAHIKSNIKDVNDEIENTTSGNNISLRNQNRSAYLDEVNNRKRTKRKSILVNCFPEGDVKMQNIKLIPANNNAPSVSAIQNTNLSYPTYLPKINENTSEFWYKLLYTCNDTRLSNMIDELKQITDRRVFAIECKCKCRIILDENTIYSVTALPCMQLRIVSNELKNVQKALSELENHFPNVYKQLVFTERFHASDSIGSSSSLPMTKSFLMKSIPQGITRPSLSTMQRYISIIEKTRQMQKTKTP</sequence>
<evidence type="ECO:0000256" key="1">
    <source>
        <dbReference type="SAM" id="MobiDB-lite"/>
    </source>
</evidence>
<reference evidence="2" key="1">
    <citation type="submission" date="2022-06" db="EMBL/GenBank/DDBJ databases">
        <authorList>
            <person name="Berger JAMES D."/>
            <person name="Berger JAMES D."/>
        </authorList>
    </citation>
    <scope>NUCLEOTIDE SEQUENCE [LARGE SCALE GENOMIC DNA]</scope>
</reference>
<feature type="compositionally biased region" description="Polar residues" evidence="1">
    <location>
        <begin position="883"/>
        <end position="896"/>
    </location>
</feature>
<accession>A0AA85JJI6</accession>
<dbReference type="WBParaSite" id="TREG1_20130.1">
    <property type="protein sequence ID" value="TREG1_20130.1"/>
    <property type="gene ID" value="TREG1_20130"/>
</dbReference>
<evidence type="ECO:0000313" key="2">
    <source>
        <dbReference type="Proteomes" id="UP000050795"/>
    </source>
</evidence>
<feature type="compositionally biased region" description="Low complexity" evidence="1">
    <location>
        <begin position="833"/>
        <end position="847"/>
    </location>
</feature>
<dbReference type="Proteomes" id="UP000050795">
    <property type="component" value="Unassembled WGS sequence"/>
</dbReference>
<proteinExistence type="predicted"/>
<feature type="compositionally biased region" description="Polar residues" evidence="1">
    <location>
        <begin position="1066"/>
        <end position="1075"/>
    </location>
</feature>
<feature type="region of interest" description="Disordered" evidence="1">
    <location>
        <begin position="984"/>
        <end position="1027"/>
    </location>
</feature>
<evidence type="ECO:0000313" key="3">
    <source>
        <dbReference type="WBParaSite" id="TREG1_20130.1"/>
    </source>
</evidence>
<feature type="region of interest" description="Disordered" evidence="1">
    <location>
        <begin position="1058"/>
        <end position="1100"/>
    </location>
</feature>
<feature type="region of interest" description="Disordered" evidence="1">
    <location>
        <begin position="833"/>
        <end position="934"/>
    </location>
</feature>
<feature type="compositionally biased region" description="Basic residues" evidence="1">
    <location>
        <begin position="897"/>
        <end position="925"/>
    </location>
</feature>
<organism evidence="2 3">
    <name type="scientific">Trichobilharzia regenti</name>
    <name type="common">Nasal bird schistosome</name>
    <dbReference type="NCBI Taxonomy" id="157069"/>
    <lineage>
        <taxon>Eukaryota</taxon>
        <taxon>Metazoa</taxon>
        <taxon>Spiralia</taxon>
        <taxon>Lophotrochozoa</taxon>
        <taxon>Platyhelminthes</taxon>
        <taxon>Trematoda</taxon>
        <taxon>Digenea</taxon>
        <taxon>Strigeidida</taxon>
        <taxon>Schistosomatoidea</taxon>
        <taxon>Schistosomatidae</taxon>
        <taxon>Trichobilharzia</taxon>
    </lineage>
</organism>
<name>A0AA85JJI6_TRIRE</name>
<feature type="compositionally biased region" description="Polar residues" evidence="1">
    <location>
        <begin position="1016"/>
        <end position="1027"/>
    </location>
</feature>
<feature type="region of interest" description="Disordered" evidence="1">
    <location>
        <begin position="562"/>
        <end position="600"/>
    </location>
</feature>
<feature type="compositionally biased region" description="Basic and acidic residues" evidence="1">
    <location>
        <begin position="1004"/>
        <end position="1015"/>
    </location>
</feature>